<gene>
    <name evidence="2" type="ORF">PENTCL1PPCAC_2001</name>
</gene>
<dbReference type="Proteomes" id="UP001432027">
    <property type="component" value="Unassembled WGS sequence"/>
</dbReference>
<dbReference type="EMBL" id="BTSX01000001">
    <property type="protein sequence ID" value="GMS79826.1"/>
    <property type="molecule type" value="Genomic_DNA"/>
</dbReference>
<organism evidence="2 3">
    <name type="scientific">Pristionchus entomophagus</name>
    <dbReference type="NCBI Taxonomy" id="358040"/>
    <lineage>
        <taxon>Eukaryota</taxon>
        <taxon>Metazoa</taxon>
        <taxon>Ecdysozoa</taxon>
        <taxon>Nematoda</taxon>
        <taxon>Chromadorea</taxon>
        <taxon>Rhabditida</taxon>
        <taxon>Rhabditina</taxon>
        <taxon>Diplogasteromorpha</taxon>
        <taxon>Diplogasteroidea</taxon>
        <taxon>Neodiplogasteridae</taxon>
        <taxon>Pristionchus</taxon>
    </lineage>
</organism>
<proteinExistence type="predicted"/>
<evidence type="ECO:0000313" key="2">
    <source>
        <dbReference type="EMBL" id="GMS79826.1"/>
    </source>
</evidence>
<evidence type="ECO:0000313" key="3">
    <source>
        <dbReference type="Proteomes" id="UP001432027"/>
    </source>
</evidence>
<dbReference type="PANTHER" id="PTHR35014:SF1">
    <property type="entry name" value="INFECTION RESPONSE PROTEIN"/>
    <property type="match status" value="1"/>
</dbReference>
<feature type="signal peptide" evidence="1">
    <location>
        <begin position="1"/>
        <end position="31"/>
    </location>
</feature>
<protein>
    <submittedName>
        <fullName evidence="2">Uncharacterized protein</fullName>
    </submittedName>
</protein>
<accession>A0AAV5S9I8</accession>
<dbReference type="AlphaFoldDB" id="A0AAV5S9I8"/>
<dbReference type="PANTHER" id="PTHR35014">
    <property type="entry name" value="INFECTION RESPONSE PROTEIN-RELATED"/>
    <property type="match status" value="1"/>
</dbReference>
<name>A0AAV5S9I8_9BILA</name>
<feature type="non-terminal residue" evidence="2">
    <location>
        <position position="1"/>
    </location>
</feature>
<reference evidence="2" key="1">
    <citation type="submission" date="2023-10" db="EMBL/GenBank/DDBJ databases">
        <title>Genome assembly of Pristionchus species.</title>
        <authorList>
            <person name="Yoshida K."/>
            <person name="Sommer R.J."/>
        </authorList>
    </citation>
    <scope>NUCLEOTIDE SEQUENCE</scope>
    <source>
        <strain evidence="2">RS0144</strain>
    </source>
</reference>
<feature type="chain" id="PRO_5043461878" evidence="1">
    <location>
        <begin position="32"/>
        <end position="246"/>
    </location>
</feature>
<keyword evidence="3" id="KW-1185">Reference proteome</keyword>
<evidence type="ECO:0000256" key="1">
    <source>
        <dbReference type="SAM" id="SignalP"/>
    </source>
</evidence>
<comment type="caution">
    <text evidence="2">The sequence shown here is derived from an EMBL/GenBank/DDBJ whole genome shotgun (WGS) entry which is preliminary data.</text>
</comment>
<keyword evidence="1" id="KW-0732">Signal</keyword>
<sequence length="246" mass="27393">RHHWNSQHPLAHKMKIATVLLTLALVSPSFAGCKGADFDAVLQCYNTFFGAYGLSLPTPTTIPEYWDFHKVRMGWFDDQGVKVQQKVCDIGNALVSCVQPYWDCIDFDMYEQMGQTKMDASNYKTDLYVTQYQCSPRGLQLALKVFNCMDQTRLSGGQEKGEACEAAIPKDILQNGHCGGYNVFLDCMYQIYLPSCGPDGAEFFCGTTRAGLLANDPSCDQKGELNQCPGVKATTAIKLEKLKMFN</sequence>